<sequence length="350" mass="39079">MAMALPFPGHAGEISDNWLSEALGRRVLSHSVLDQHDGTTGRVALQLEYDAGERERVFLKLPPADEQQRAFVLATGMGEREARFYAELAADVPVRVPRPLYSGWESGGEHYAMLLEDLEATGCSFRNASERYSLDYVRAVLSAFAKLHGRYWETPRFAADLDWMEPPPQHPIAPVLVAQALESHADQMPPIFVEMCELYIHHTDAVHQLWHRGPHTLVHGDAHDGNMFSDAGEPGFLDWALLAKTNPMRDVGYFLAGTVQPADLADGVQDLFAYYRNALEAEGVNTPPAAEMYRDCQLHAAYVWVGTVTTLAMGDAWQPVSYVTKTLERLHLALELLQTPRALKSELIDF</sequence>
<dbReference type="Pfam" id="PF01636">
    <property type="entry name" value="APH"/>
    <property type="match status" value="1"/>
</dbReference>
<protein>
    <recommendedName>
        <fullName evidence="1">Aminoglycoside phosphotransferase domain-containing protein</fullName>
    </recommendedName>
</protein>
<dbReference type="PANTHER" id="PTHR11012:SF30">
    <property type="entry name" value="PROTEIN KINASE-LIKE DOMAIN-CONTAINING"/>
    <property type="match status" value="1"/>
</dbReference>
<evidence type="ECO:0000313" key="2">
    <source>
        <dbReference type="EMBL" id="QFU75460.1"/>
    </source>
</evidence>
<gene>
    <name evidence="2" type="ORF">EY643_07205</name>
</gene>
<dbReference type="InterPro" id="IPR011009">
    <property type="entry name" value="Kinase-like_dom_sf"/>
</dbReference>
<accession>A0A5P9NI19</accession>
<evidence type="ECO:0000313" key="3">
    <source>
        <dbReference type="Proteomes" id="UP000326287"/>
    </source>
</evidence>
<dbReference type="InterPro" id="IPR002575">
    <property type="entry name" value="Aminoglycoside_PTrfase"/>
</dbReference>
<dbReference type="EMBL" id="CP036422">
    <property type="protein sequence ID" value="QFU75460.1"/>
    <property type="molecule type" value="Genomic_DNA"/>
</dbReference>
<dbReference type="Proteomes" id="UP000326287">
    <property type="component" value="Chromosome"/>
</dbReference>
<reference evidence="2 3" key="1">
    <citation type="submission" date="2019-02" db="EMBL/GenBank/DDBJ databases">
        <authorList>
            <person name="Li S.-H."/>
        </authorList>
    </citation>
    <scope>NUCLEOTIDE SEQUENCE [LARGE SCALE GENOMIC DNA]</scope>
    <source>
        <strain evidence="2 3">IMCC14385</strain>
    </source>
</reference>
<dbReference type="KEGG" id="halc:EY643_07205"/>
<name>A0A5P9NI19_9GAMM</name>
<dbReference type="OrthoDB" id="3806873at2"/>
<keyword evidence="3" id="KW-1185">Reference proteome</keyword>
<evidence type="ECO:0000259" key="1">
    <source>
        <dbReference type="Pfam" id="PF01636"/>
    </source>
</evidence>
<organism evidence="2 3">
    <name type="scientific">Halioglobus maricola</name>
    <dbReference type="NCBI Taxonomy" id="2601894"/>
    <lineage>
        <taxon>Bacteria</taxon>
        <taxon>Pseudomonadati</taxon>
        <taxon>Pseudomonadota</taxon>
        <taxon>Gammaproteobacteria</taxon>
        <taxon>Cellvibrionales</taxon>
        <taxon>Halieaceae</taxon>
        <taxon>Halioglobus</taxon>
    </lineage>
</organism>
<dbReference type="PANTHER" id="PTHR11012">
    <property type="entry name" value="PROTEIN KINASE-LIKE DOMAIN-CONTAINING"/>
    <property type="match status" value="1"/>
</dbReference>
<feature type="domain" description="Aminoglycoside phosphotransferase" evidence="1">
    <location>
        <begin position="55"/>
        <end position="270"/>
    </location>
</feature>
<dbReference type="AlphaFoldDB" id="A0A5P9NI19"/>
<proteinExistence type="predicted"/>
<dbReference type="Gene3D" id="3.90.1200.10">
    <property type="match status" value="1"/>
</dbReference>
<dbReference type="SUPFAM" id="SSF56112">
    <property type="entry name" value="Protein kinase-like (PK-like)"/>
    <property type="match status" value="1"/>
</dbReference>